<protein>
    <recommendedName>
        <fullName evidence="4">Maternal effect embryo arrest 9</fullName>
    </recommendedName>
</protein>
<comment type="caution">
    <text evidence="2">The sequence shown here is derived from an EMBL/GenBank/DDBJ whole genome shotgun (WGS) entry which is preliminary data.</text>
</comment>
<dbReference type="AlphaFoldDB" id="A0A7J0F7R0"/>
<dbReference type="OrthoDB" id="992831at2759"/>
<dbReference type="PANTHER" id="PTHR37707:SF1">
    <property type="entry name" value="MATERNAL EFFECT EMBRYO ARREST 9"/>
    <property type="match status" value="1"/>
</dbReference>
<accession>A0A7J0F7R0</accession>
<evidence type="ECO:0000313" key="2">
    <source>
        <dbReference type="EMBL" id="GFY94730.1"/>
    </source>
</evidence>
<evidence type="ECO:0000256" key="1">
    <source>
        <dbReference type="SAM" id="Coils"/>
    </source>
</evidence>
<name>A0A7J0F7R0_9ERIC</name>
<keyword evidence="1" id="KW-0175">Coiled coil</keyword>
<sequence>MEDLFTQFIFLSDQAVGDKNFDPSTIQDLMKLFELESYKAWAAMELEQDNEVREAEASMREAEANLESAMDAAMDEFRRFEEELDREVKAELRGLVQISDAVWTMGKSMEKAATIASMKYIEAAMNSATASMRSAWKGISSKKIHPS</sequence>
<dbReference type="Proteomes" id="UP000585474">
    <property type="component" value="Unassembled WGS sequence"/>
</dbReference>
<reference evidence="2 3" key="1">
    <citation type="submission" date="2019-07" db="EMBL/GenBank/DDBJ databases">
        <title>De Novo Assembly of kiwifruit Actinidia rufa.</title>
        <authorList>
            <person name="Sugita-Konishi S."/>
            <person name="Sato K."/>
            <person name="Mori E."/>
            <person name="Abe Y."/>
            <person name="Kisaki G."/>
            <person name="Hamano K."/>
            <person name="Suezawa K."/>
            <person name="Otani M."/>
            <person name="Fukuda T."/>
            <person name="Manabe T."/>
            <person name="Gomi K."/>
            <person name="Tabuchi M."/>
            <person name="Akimitsu K."/>
            <person name="Kataoka I."/>
        </authorList>
    </citation>
    <scope>NUCLEOTIDE SEQUENCE [LARGE SCALE GENOMIC DNA]</scope>
    <source>
        <strain evidence="3">cv. Fuchu</strain>
    </source>
</reference>
<evidence type="ECO:0008006" key="4">
    <source>
        <dbReference type="Google" id="ProtNLM"/>
    </source>
</evidence>
<dbReference type="EMBL" id="BJWL01000010">
    <property type="protein sequence ID" value="GFY94730.1"/>
    <property type="molecule type" value="Genomic_DNA"/>
</dbReference>
<dbReference type="PANTHER" id="PTHR37707">
    <property type="entry name" value="MATERNAL EFFECT EMBRYO ARREST 9"/>
    <property type="match status" value="1"/>
</dbReference>
<proteinExistence type="predicted"/>
<organism evidence="2 3">
    <name type="scientific">Actinidia rufa</name>
    <dbReference type="NCBI Taxonomy" id="165716"/>
    <lineage>
        <taxon>Eukaryota</taxon>
        <taxon>Viridiplantae</taxon>
        <taxon>Streptophyta</taxon>
        <taxon>Embryophyta</taxon>
        <taxon>Tracheophyta</taxon>
        <taxon>Spermatophyta</taxon>
        <taxon>Magnoliopsida</taxon>
        <taxon>eudicotyledons</taxon>
        <taxon>Gunneridae</taxon>
        <taxon>Pentapetalae</taxon>
        <taxon>asterids</taxon>
        <taxon>Ericales</taxon>
        <taxon>Actinidiaceae</taxon>
        <taxon>Actinidia</taxon>
    </lineage>
</organism>
<feature type="coiled-coil region" evidence="1">
    <location>
        <begin position="45"/>
        <end position="90"/>
    </location>
</feature>
<keyword evidence="3" id="KW-1185">Reference proteome</keyword>
<gene>
    <name evidence="2" type="ORF">Acr_10g0001150</name>
</gene>
<evidence type="ECO:0000313" key="3">
    <source>
        <dbReference type="Proteomes" id="UP000585474"/>
    </source>
</evidence>